<sequence>MIPSSGSDAPPESHHSIIPSYPVGPAGGSLRQGVRLEPCRSELLFGACANGAPGLGRKRSRS</sequence>
<name>A0AA40AQU7_9PEZI</name>
<evidence type="ECO:0000313" key="3">
    <source>
        <dbReference type="Proteomes" id="UP001172102"/>
    </source>
</evidence>
<dbReference type="AlphaFoldDB" id="A0AA40AQU7"/>
<dbReference type="Proteomes" id="UP001172102">
    <property type="component" value="Unassembled WGS sequence"/>
</dbReference>
<protein>
    <submittedName>
        <fullName evidence="2">Uncharacterized protein</fullName>
    </submittedName>
</protein>
<evidence type="ECO:0000313" key="2">
    <source>
        <dbReference type="EMBL" id="KAK0720325.1"/>
    </source>
</evidence>
<keyword evidence="3" id="KW-1185">Reference proteome</keyword>
<feature type="region of interest" description="Disordered" evidence="1">
    <location>
        <begin position="1"/>
        <end position="32"/>
    </location>
</feature>
<organism evidence="2 3">
    <name type="scientific">Lasiosphaeris hirsuta</name>
    <dbReference type="NCBI Taxonomy" id="260670"/>
    <lineage>
        <taxon>Eukaryota</taxon>
        <taxon>Fungi</taxon>
        <taxon>Dikarya</taxon>
        <taxon>Ascomycota</taxon>
        <taxon>Pezizomycotina</taxon>
        <taxon>Sordariomycetes</taxon>
        <taxon>Sordariomycetidae</taxon>
        <taxon>Sordariales</taxon>
        <taxon>Lasiosphaeriaceae</taxon>
        <taxon>Lasiosphaeris</taxon>
    </lineage>
</organism>
<comment type="caution">
    <text evidence="2">The sequence shown here is derived from an EMBL/GenBank/DDBJ whole genome shotgun (WGS) entry which is preliminary data.</text>
</comment>
<gene>
    <name evidence="2" type="ORF">B0H67DRAFT_183648</name>
</gene>
<evidence type="ECO:0000256" key="1">
    <source>
        <dbReference type="SAM" id="MobiDB-lite"/>
    </source>
</evidence>
<reference evidence="2" key="1">
    <citation type="submission" date="2023-06" db="EMBL/GenBank/DDBJ databases">
        <title>Genome-scale phylogeny and comparative genomics of the fungal order Sordariales.</title>
        <authorList>
            <consortium name="Lawrence Berkeley National Laboratory"/>
            <person name="Hensen N."/>
            <person name="Bonometti L."/>
            <person name="Westerberg I."/>
            <person name="Brannstrom I.O."/>
            <person name="Guillou S."/>
            <person name="Cros-Aarteil S."/>
            <person name="Calhoun S."/>
            <person name="Haridas S."/>
            <person name="Kuo A."/>
            <person name="Mondo S."/>
            <person name="Pangilinan J."/>
            <person name="Riley R."/>
            <person name="Labutti K."/>
            <person name="Andreopoulos B."/>
            <person name="Lipzen A."/>
            <person name="Chen C."/>
            <person name="Yanf M."/>
            <person name="Daum C."/>
            <person name="Ng V."/>
            <person name="Clum A."/>
            <person name="Steindorff A."/>
            <person name="Ohm R."/>
            <person name="Martin F."/>
            <person name="Silar P."/>
            <person name="Natvig D."/>
            <person name="Lalanne C."/>
            <person name="Gautier V."/>
            <person name="Ament-Velasquez S.L."/>
            <person name="Kruys A."/>
            <person name="Hutchinson M.I."/>
            <person name="Powell A.J."/>
            <person name="Barry K."/>
            <person name="Miller A.N."/>
            <person name="Grigoriev I.V."/>
            <person name="Debuchy R."/>
            <person name="Gladieux P."/>
            <person name="Thoren M.H."/>
            <person name="Johannesson H."/>
        </authorList>
    </citation>
    <scope>NUCLEOTIDE SEQUENCE</scope>
    <source>
        <strain evidence="2">SMH4607-1</strain>
    </source>
</reference>
<accession>A0AA40AQU7</accession>
<proteinExistence type="predicted"/>
<dbReference type="EMBL" id="JAUKUA010000003">
    <property type="protein sequence ID" value="KAK0720325.1"/>
    <property type="molecule type" value="Genomic_DNA"/>
</dbReference>